<keyword evidence="11" id="KW-0732">Signal</keyword>
<dbReference type="InterPro" id="IPR011009">
    <property type="entry name" value="Kinase-like_dom_sf"/>
</dbReference>
<keyword evidence="12" id="KW-0677">Repeat</keyword>
<keyword evidence="6" id="KW-0723">Serine/threonine-protein kinase</keyword>
<evidence type="ECO:0000256" key="19">
    <source>
        <dbReference type="ARBA" id="ARBA00023180"/>
    </source>
</evidence>
<comment type="catalytic activity">
    <reaction evidence="21">
        <text>L-seryl-[protein] + ATP = O-phospho-L-seryl-[protein] + ADP + H(+)</text>
        <dbReference type="Rhea" id="RHEA:17989"/>
        <dbReference type="Rhea" id="RHEA-COMP:9863"/>
        <dbReference type="Rhea" id="RHEA-COMP:11604"/>
        <dbReference type="ChEBI" id="CHEBI:15378"/>
        <dbReference type="ChEBI" id="CHEBI:29999"/>
        <dbReference type="ChEBI" id="CHEBI:30616"/>
        <dbReference type="ChEBI" id="CHEBI:83421"/>
        <dbReference type="ChEBI" id="CHEBI:456216"/>
        <dbReference type="EC" id="2.7.11.1"/>
    </reaction>
</comment>
<comment type="caution">
    <text evidence="28">The sequence shown here is derived from an EMBL/GenBank/DDBJ whole genome shotgun (WGS) entry which is preliminary data.</text>
</comment>
<evidence type="ECO:0000256" key="15">
    <source>
        <dbReference type="ARBA" id="ARBA00022840"/>
    </source>
</evidence>
<dbReference type="Gene3D" id="1.10.510.10">
    <property type="entry name" value="Transferase(Phosphotransferase) domain 1"/>
    <property type="match status" value="1"/>
</dbReference>
<dbReference type="EMBL" id="JAMFTS010000001">
    <property type="protein sequence ID" value="KAJ4809309.1"/>
    <property type="molecule type" value="Genomic_DNA"/>
</dbReference>
<comment type="subcellular location">
    <subcellularLocation>
        <location evidence="1">Cell membrane</location>
        <topology evidence="1">Single-pass type I membrane protein</topology>
    </subcellularLocation>
    <subcellularLocation>
        <location evidence="2">Endoplasmic reticulum membrane</location>
        <topology evidence="2">Single-pass membrane protein</topology>
    </subcellularLocation>
</comment>
<evidence type="ECO:0000256" key="23">
    <source>
        <dbReference type="ARBA" id="ARBA00056628"/>
    </source>
</evidence>
<evidence type="ECO:0000256" key="10">
    <source>
        <dbReference type="ARBA" id="ARBA00022692"/>
    </source>
</evidence>
<dbReference type="EC" id="2.7.11.1" evidence="4"/>
<proteinExistence type="inferred from homology"/>
<organism evidence="28 29">
    <name type="scientific">Rhynchospora pubera</name>
    <dbReference type="NCBI Taxonomy" id="906938"/>
    <lineage>
        <taxon>Eukaryota</taxon>
        <taxon>Viridiplantae</taxon>
        <taxon>Streptophyta</taxon>
        <taxon>Embryophyta</taxon>
        <taxon>Tracheophyta</taxon>
        <taxon>Spermatophyta</taxon>
        <taxon>Magnoliopsida</taxon>
        <taxon>Liliopsida</taxon>
        <taxon>Poales</taxon>
        <taxon>Cyperaceae</taxon>
        <taxon>Cyperoideae</taxon>
        <taxon>Rhynchosporeae</taxon>
        <taxon>Rhynchospora</taxon>
    </lineage>
</organism>
<dbReference type="GO" id="GO:0005886">
    <property type="term" value="C:plasma membrane"/>
    <property type="evidence" value="ECO:0007669"/>
    <property type="project" value="UniProtKB-SubCell"/>
</dbReference>
<dbReference type="InterPro" id="IPR000719">
    <property type="entry name" value="Prot_kinase_dom"/>
</dbReference>
<dbReference type="InterPro" id="IPR017441">
    <property type="entry name" value="Protein_kinase_ATP_BS"/>
</dbReference>
<dbReference type="Pfam" id="PF00560">
    <property type="entry name" value="LRR_1"/>
    <property type="match status" value="7"/>
</dbReference>
<dbReference type="Gene3D" id="3.30.200.20">
    <property type="entry name" value="Phosphorylase Kinase, domain 1"/>
    <property type="match status" value="1"/>
</dbReference>
<comment type="function">
    <text evidence="23">The processed protein kinase Xa21 chain released by protein cleavage after X.oryzae pv. oryzae protein Ax21 detection translocates into the nucleus where it can bind and regulate WRKY62, a transcription factor. Confers resistance to the bacterial pathogen X.oryzae pv. oryzae (Xoo).</text>
</comment>
<dbReference type="PANTHER" id="PTHR27000:SF777">
    <property type="entry name" value="PROTEIN KINASE DOMAIN-CONTAINING PROTEIN"/>
    <property type="match status" value="1"/>
</dbReference>
<sequence>MSSSFFLVSPTLGLGDTLVQILLISLLLLIPSNTIASNGTETERDVLALLSFKSLIWNDPSGALSSWNVSVHHCLWYGIRCGRRHPNRVTALDLNSLQLSGQISSSLANLTFLQRLSLSDNRLSGRIPELGQMMRLRFLNLSVNYLDGTIPPLPGNCSLEYFSLRTNNLKGVVPSNIVQCKKLTVINLNHNFLVGSISPGLGFLQQLTMLSLSVNNLNGTIPATLGNLSNLYILDLYQNHFTGVIPASLGQLQSLQWIQISDNLLSGKIPRSLFNISTMIRFDLSINYLEGSLPHSMCDAFQQVQKLVLYENQLKGQIPTSISNCSMLDTIDFSLNGFTGTIPSSIGTLQKLSFLQIGANQLEAKTPKEWNFVDALINCTFLQLLDLGYNQLQGIIPRSLANLSSLETLRLSGNLISGSIPSEFKKLTNLIQLEIKQTLLKGNIPVEIGYLQNLQSLDISNNKLFGKIPPNCGNLTRMSRFLLSDNAFEGSIPPSLSNMQFLEVMDLSNNKFIGEIPKDIMNIHSLSYGLNLSHNYLNGSVPSEIGKLKNVAQIYLSYNNLSGQIPSSVDGCQLLQILHLEGNLLQGPIPSSLSNLKGLQELDLSSNNFSGQVPLFLGEIGLAYLNISFNNFQGELPKEGVFKNATAIDVRGNPELCGEVPEILLPKCISSSSASEHHSRSIKIILYCIACGILSISLTICLFIGYLWKRKSKRIPRAIMTMISKYERVSYNDIFRATCGFSLENLIGSGTFGVVYKAVMSFKTVQTVAIKVLNLNQHGAFKSFLSECEALRNARHRNLIKILSVCSSIDHHGNDFKALVFEFMPNGSLETWLHPNSYMNQLARCLSLIQRVNIAIDIAMALEYLHDHKPMPIIHCDLKPSNVLLDENMTAHVGDFGLARFLVQPDTTPAQSITSTHGIKGSIGYIPPEYGMGGQASPQGDVYSYGILLLEMFTALSPTDERFRDGLSLPKHVEMAFPDQVMDILDINLSSTDHAMEDFLDCLVSVIRCGLLCSRELAKERIAMNDVVKELNLVRTKLVRYQIFEHDLSK</sequence>
<dbReference type="InterPro" id="IPR013210">
    <property type="entry name" value="LRR_N_plant-typ"/>
</dbReference>
<accession>A0AAV8GW80</accession>
<evidence type="ECO:0000256" key="18">
    <source>
        <dbReference type="ARBA" id="ARBA00023170"/>
    </source>
</evidence>
<dbReference type="GO" id="GO:0005789">
    <property type="term" value="C:endoplasmic reticulum membrane"/>
    <property type="evidence" value="ECO:0007669"/>
    <property type="project" value="UniProtKB-SubCell"/>
</dbReference>
<dbReference type="FunFam" id="3.80.10.10:FF:000383">
    <property type="entry name" value="Leucine-rich repeat receptor protein kinase EMS1"/>
    <property type="match status" value="1"/>
</dbReference>
<dbReference type="Gene3D" id="3.80.10.10">
    <property type="entry name" value="Ribonuclease Inhibitor"/>
    <property type="match status" value="4"/>
</dbReference>
<evidence type="ECO:0000256" key="1">
    <source>
        <dbReference type="ARBA" id="ARBA00004251"/>
    </source>
</evidence>
<evidence type="ECO:0000256" key="8">
    <source>
        <dbReference type="ARBA" id="ARBA00022614"/>
    </source>
</evidence>
<keyword evidence="17 26" id="KW-0472">Membrane</keyword>
<evidence type="ECO:0000256" key="22">
    <source>
        <dbReference type="ARBA" id="ARBA00054320"/>
    </source>
</evidence>
<dbReference type="SUPFAM" id="SSF52058">
    <property type="entry name" value="L domain-like"/>
    <property type="match status" value="3"/>
</dbReference>
<evidence type="ECO:0000256" key="4">
    <source>
        <dbReference type="ARBA" id="ARBA00012513"/>
    </source>
</evidence>
<keyword evidence="10 26" id="KW-0812">Transmembrane</keyword>
<evidence type="ECO:0000256" key="2">
    <source>
        <dbReference type="ARBA" id="ARBA00004389"/>
    </source>
</evidence>
<dbReference type="PROSITE" id="PS00107">
    <property type="entry name" value="PROTEIN_KINASE_ATP"/>
    <property type="match status" value="1"/>
</dbReference>
<comment type="catalytic activity">
    <reaction evidence="20">
        <text>L-threonyl-[protein] + ATP = O-phospho-L-threonyl-[protein] + ADP + H(+)</text>
        <dbReference type="Rhea" id="RHEA:46608"/>
        <dbReference type="Rhea" id="RHEA-COMP:11060"/>
        <dbReference type="Rhea" id="RHEA-COMP:11605"/>
        <dbReference type="ChEBI" id="CHEBI:15378"/>
        <dbReference type="ChEBI" id="CHEBI:30013"/>
        <dbReference type="ChEBI" id="CHEBI:30616"/>
        <dbReference type="ChEBI" id="CHEBI:61977"/>
        <dbReference type="ChEBI" id="CHEBI:456216"/>
        <dbReference type="EC" id="2.7.11.1"/>
    </reaction>
</comment>
<dbReference type="FunFam" id="3.30.200.20:FF:000432">
    <property type="entry name" value="LRR receptor-like serine/threonine-protein kinase EFR"/>
    <property type="match status" value="1"/>
</dbReference>
<dbReference type="FunFam" id="3.80.10.10:FF:000288">
    <property type="entry name" value="LRR receptor-like serine/threonine-protein kinase EFR"/>
    <property type="match status" value="1"/>
</dbReference>
<keyword evidence="18 28" id="KW-0675">Receptor</keyword>
<dbReference type="Proteomes" id="UP001140206">
    <property type="component" value="Chromosome 1"/>
</dbReference>
<protein>
    <recommendedName>
        <fullName evidence="24">Receptor kinase-like protein Xa21</fullName>
        <ecNumber evidence="4">2.7.11.1</ecNumber>
    </recommendedName>
</protein>
<feature type="binding site" evidence="25">
    <location>
        <position position="771"/>
    </location>
    <ligand>
        <name>ATP</name>
        <dbReference type="ChEBI" id="CHEBI:30616"/>
    </ligand>
</feature>
<evidence type="ECO:0000259" key="27">
    <source>
        <dbReference type="PROSITE" id="PS50011"/>
    </source>
</evidence>
<dbReference type="PANTHER" id="PTHR27000">
    <property type="entry name" value="LEUCINE-RICH REPEAT RECEPTOR-LIKE PROTEIN KINASE FAMILY PROTEIN-RELATED"/>
    <property type="match status" value="1"/>
</dbReference>
<gene>
    <name evidence="28" type="ORF">LUZ62_021875</name>
</gene>
<dbReference type="Pfam" id="PF07714">
    <property type="entry name" value="PK_Tyr_Ser-Thr"/>
    <property type="match status" value="1"/>
</dbReference>
<evidence type="ECO:0000256" key="12">
    <source>
        <dbReference type="ARBA" id="ARBA00022737"/>
    </source>
</evidence>
<keyword evidence="29" id="KW-1185">Reference proteome</keyword>
<dbReference type="InterPro" id="IPR003591">
    <property type="entry name" value="Leu-rich_rpt_typical-subtyp"/>
</dbReference>
<dbReference type="PROSITE" id="PS00108">
    <property type="entry name" value="PROTEIN_KINASE_ST"/>
    <property type="match status" value="1"/>
</dbReference>
<dbReference type="PROSITE" id="PS50011">
    <property type="entry name" value="PROTEIN_KINASE_DOM"/>
    <property type="match status" value="1"/>
</dbReference>
<dbReference type="AlphaFoldDB" id="A0AAV8GW80"/>
<evidence type="ECO:0000256" key="5">
    <source>
        <dbReference type="ARBA" id="ARBA00022475"/>
    </source>
</evidence>
<dbReference type="SMART" id="SM00220">
    <property type="entry name" value="S_TKc"/>
    <property type="match status" value="1"/>
</dbReference>
<dbReference type="FunFam" id="3.80.10.10:FF:000275">
    <property type="entry name" value="Leucine-rich repeat receptor-like protein kinase"/>
    <property type="match status" value="1"/>
</dbReference>
<evidence type="ECO:0000256" key="11">
    <source>
        <dbReference type="ARBA" id="ARBA00022729"/>
    </source>
</evidence>
<evidence type="ECO:0000256" key="9">
    <source>
        <dbReference type="ARBA" id="ARBA00022679"/>
    </source>
</evidence>
<dbReference type="GO" id="GO:0005524">
    <property type="term" value="F:ATP binding"/>
    <property type="evidence" value="ECO:0007669"/>
    <property type="project" value="UniProtKB-UniRule"/>
</dbReference>
<feature type="transmembrane region" description="Helical" evidence="26">
    <location>
        <begin position="684"/>
        <end position="708"/>
    </location>
</feature>
<keyword evidence="14 28" id="KW-0418">Kinase</keyword>
<keyword evidence="9" id="KW-0808">Transferase</keyword>
<evidence type="ECO:0000256" key="20">
    <source>
        <dbReference type="ARBA" id="ARBA00047899"/>
    </source>
</evidence>
<dbReference type="GO" id="GO:0004674">
    <property type="term" value="F:protein serine/threonine kinase activity"/>
    <property type="evidence" value="ECO:0007669"/>
    <property type="project" value="UniProtKB-KW"/>
</dbReference>
<dbReference type="SUPFAM" id="SSF56112">
    <property type="entry name" value="Protein kinase-like (PK-like)"/>
    <property type="match status" value="1"/>
</dbReference>
<keyword evidence="16 26" id="KW-1133">Transmembrane helix</keyword>
<evidence type="ECO:0000256" key="3">
    <source>
        <dbReference type="ARBA" id="ARBA00008684"/>
    </source>
</evidence>
<dbReference type="CDD" id="cd14066">
    <property type="entry name" value="STKc_IRAK"/>
    <property type="match status" value="1"/>
</dbReference>
<dbReference type="InterPro" id="IPR001611">
    <property type="entry name" value="Leu-rich_rpt"/>
</dbReference>
<keyword evidence="15 25" id="KW-0067">ATP-binding</keyword>
<feature type="domain" description="Protein kinase" evidence="27">
    <location>
        <begin position="741"/>
        <end position="1033"/>
    </location>
</feature>
<dbReference type="Pfam" id="PF13855">
    <property type="entry name" value="LRR_8"/>
    <property type="match status" value="2"/>
</dbReference>
<dbReference type="SMART" id="SM00369">
    <property type="entry name" value="LRR_TYP"/>
    <property type="match status" value="8"/>
</dbReference>
<keyword evidence="8" id="KW-0433">Leucine-rich repeat</keyword>
<evidence type="ECO:0000256" key="26">
    <source>
        <dbReference type="SAM" id="Phobius"/>
    </source>
</evidence>
<reference evidence="28" key="1">
    <citation type="submission" date="2022-08" db="EMBL/GenBank/DDBJ databases">
        <authorList>
            <person name="Marques A."/>
        </authorList>
    </citation>
    <scope>NUCLEOTIDE SEQUENCE</scope>
    <source>
        <strain evidence="28">RhyPub2mFocal</strain>
        <tissue evidence="28">Leaves</tissue>
    </source>
</reference>
<dbReference type="PRINTS" id="PR00019">
    <property type="entry name" value="LEURICHRPT"/>
</dbReference>
<evidence type="ECO:0000256" key="6">
    <source>
        <dbReference type="ARBA" id="ARBA00022527"/>
    </source>
</evidence>
<evidence type="ECO:0000256" key="17">
    <source>
        <dbReference type="ARBA" id="ARBA00023136"/>
    </source>
</evidence>
<keyword evidence="7" id="KW-0597">Phosphoprotein</keyword>
<keyword evidence="13 25" id="KW-0547">Nucleotide-binding</keyword>
<evidence type="ECO:0000256" key="16">
    <source>
        <dbReference type="ARBA" id="ARBA00022989"/>
    </source>
</evidence>
<evidence type="ECO:0000256" key="24">
    <source>
        <dbReference type="ARBA" id="ARBA00072040"/>
    </source>
</evidence>
<keyword evidence="5" id="KW-1003">Cell membrane</keyword>
<comment type="similarity">
    <text evidence="3">Belongs to the protein kinase superfamily. Ser/Thr protein kinase family.</text>
</comment>
<keyword evidence="19" id="KW-0325">Glycoprotein</keyword>
<evidence type="ECO:0000256" key="7">
    <source>
        <dbReference type="ARBA" id="ARBA00022553"/>
    </source>
</evidence>
<dbReference type="InterPro" id="IPR001245">
    <property type="entry name" value="Ser-Thr/Tyr_kinase_cat_dom"/>
</dbReference>
<name>A0AAV8GW80_9POAL</name>
<dbReference type="InterPro" id="IPR032675">
    <property type="entry name" value="LRR_dom_sf"/>
</dbReference>
<evidence type="ECO:0000256" key="21">
    <source>
        <dbReference type="ARBA" id="ARBA00048679"/>
    </source>
</evidence>
<evidence type="ECO:0000313" key="28">
    <source>
        <dbReference type="EMBL" id="KAJ4809309.1"/>
    </source>
</evidence>
<evidence type="ECO:0000256" key="25">
    <source>
        <dbReference type="PROSITE-ProRule" id="PRU10141"/>
    </source>
</evidence>
<dbReference type="Pfam" id="PF08263">
    <property type="entry name" value="LRRNT_2"/>
    <property type="match status" value="1"/>
</dbReference>
<dbReference type="InterPro" id="IPR008271">
    <property type="entry name" value="Ser/Thr_kinase_AS"/>
</dbReference>
<evidence type="ECO:0000313" key="29">
    <source>
        <dbReference type="Proteomes" id="UP001140206"/>
    </source>
</evidence>
<evidence type="ECO:0000256" key="13">
    <source>
        <dbReference type="ARBA" id="ARBA00022741"/>
    </source>
</evidence>
<evidence type="ECO:0000256" key="14">
    <source>
        <dbReference type="ARBA" id="ARBA00022777"/>
    </source>
</evidence>
<comment type="function">
    <text evidence="22">Receptor kinase that detects X.oryzae pv. oryzae protein Ax21 to promote innate immunity. Following X.oryzae pv. oryzae protein Ax21 detection, undergoes cleavage, releasing the processed protein kinase Xa21 chain.</text>
</comment>
<dbReference type="FunFam" id="1.10.510.10:FF:000358">
    <property type="entry name" value="Putative leucine-rich repeat receptor-like serine/threonine-protein kinase"/>
    <property type="match status" value="1"/>
</dbReference>